<dbReference type="Gene3D" id="1.10.260.40">
    <property type="entry name" value="lambda repressor-like DNA-binding domains"/>
    <property type="match status" value="1"/>
</dbReference>
<dbReference type="Proteomes" id="UP000732377">
    <property type="component" value="Unassembled WGS sequence"/>
</dbReference>
<dbReference type="Pfam" id="PF13560">
    <property type="entry name" value="HTH_31"/>
    <property type="match status" value="1"/>
</dbReference>
<accession>A0A953IFP1</accession>
<proteinExistence type="predicted"/>
<gene>
    <name evidence="2" type="ORF">CWE10_15910</name>
</gene>
<evidence type="ECO:0000313" key="2">
    <source>
        <dbReference type="EMBL" id="MBY6277660.1"/>
    </source>
</evidence>
<dbReference type="AlphaFoldDB" id="A0A953IFP1"/>
<protein>
    <submittedName>
        <fullName evidence="2">XRE family transcriptional regulator</fullName>
    </submittedName>
</protein>
<dbReference type="SUPFAM" id="SSF47413">
    <property type="entry name" value="lambda repressor-like DNA-binding domains"/>
    <property type="match status" value="1"/>
</dbReference>
<sequence>MIRLRMVRQSRGLTQIHLCRMTGISPADISAIELGVRPAYPGWRRRIADALGVDDVEWLFEEVDDDAEATSERS</sequence>
<evidence type="ECO:0000259" key="1">
    <source>
        <dbReference type="PROSITE" id="PS50943"/>
    </source>
</evidence>
<dbReference type="RefSeq" id="WP_420544298.1">
    <property type="nucleotide sequence ID" value="NZ_PIUK01000217.1"/>
</dbReference>
<dbReference type="PROSITE" id="PS50943">
    <property type="entry name" value="HTH_CROC1"/>
    <property type="match status" value="1"/>
</dbReference>
<evidence type="ECO:0000313" key="3">
    <source>
        <dbReference type="Proteomes" id="UP000732377"/>
    </source>
</evidence>
<dbReference type="InterPro" id="IPR010982">
    <property type="entry name" value="Lambda_DNA-bd_dom_sf"/>
</dbReference>
<dbReference type="GO" id="GO:0003677">
    <property type="term" value="F:DNA binding"/>
    <property type="evidence" value="ECO:0007669"/>
    <property type="project" value="InterPro"/>
</dbReference>
<dbReference type="CDD" id="cd00093">
    <property type="entry name" value="HTH_XRE"/>
    <property type="match status" value="1"/>
</dbReference>
<name>A0A953IFP1_SYMTR</name>
<comment type="caution">
    <text evidence="2">The sequence shown here is derived from an EMBL/GenBank/DDBJ whole genome shotgun (WGS) entry which is preliminary data.</text>
</comment>
<dbReference type="EMBL" id="PIUK01000217">
    <property type="protein sequence ID" value="MBY6277660.1"/>
    <property type="molecule type" value="Genomic_DNA"/>
</dbReference>
<reference evidence="2" key="1">
    <citation type="submission" date="2017-11" db="EMBL/GenBank/DDBJ databases">
        <title>Three new genomes from thermophilic consortium.</title>
        <authorList>
            <person name="Quaggio R."/>
            <person name="Amgarten D."/>
            <person name="Setubal J.C."/>
        </authorList>
    </citation>
    <scope>NUCLEOTIDE SEQUENCE</scope>
    <source>
        <strain evidence="2">ZCTH01-B2</strain>
    </source>
</reference>
<dbReference type="InterPro" id="IPR001387">
    <property type="entry name" value="Cro/C1-type_HTH"/>
</dbReference>
<dbReference type="SMART" id="SM00530">
    <property type="entry name" value="HTH_XRE"/>
    <property type="match status" value="1"/>
</dbReference>
<feature type="domain" description="HTH cro/C1-type" evidence="1">
    <location>
        <begin position="4"/>
        <end position="59"/>
    </location>
</feature>
<organism evidence="2 3">
    <name type="scientific">Symbiobacterium thermophilum</name>
    <dbReference type="NCBI Taxonomy" id="2734"/>
    <lineage>
        <taxon>Bacteria</taxon>
        <taxon>Bacillati</taxon>
        <taxon>Bacillota</taxon>
        <taxon>Clostridia</taxon>
        <taxon>Eubacteriales</taxon>
        <taxon>Symbiobacteriaceae</taxon>
        <taxon>Symbiobacterium</taxon>
    </lineage>
</organism>